<dbReference type="InterPro" id="IPR052667">
    <property type="entry name" value="E3_ubiquitin-ligase_RING"/>
</dbReference>
<dbReference type="GO" id="GO:0008270">
    <property type="term" value="F:zinc ion binding"/>
    <property type="evidence" value="ECO:0007669"/>
    <property type="project" value="UniProtKB-KW"/>
</dbReference>
<reference evidence="7" key="2">
    <citation type="submission" date="2020-10" db="UniProtKB">
        <authorList>
            <consortium name="WormBaseParasite"/>
        </authorList>
    </citation>
    <scope>IDENTIFICATION</scope>
</reference>
<dbReference type="AlphaFoldDB" id="A0A7E4VI50"/>
<dbReference type="SUPFAM" id="SSF57850">
    <property type="entry name" value="RING/U-box"/>
    <property type="match status" value="1"/>
</dbReference>
<protein>
    <submittedName>
        <fullName evidence="7">RING-type domain-containing protein</fullName>
    </submittedName>
</protein>
<sequence>MSALYNQQNVVKCKCCSETYTANVRAPILTSCGHTFCRQCVENIIMIDAFACFDCQELTMVDGNGLKVNVSFLRCLEMMKLLAPETLHYQPIIPKKSEVVGDRRQQLVDNITAQLTEVAFQNGNDRLARDIIKEVEQNMSDYADRIENRDSDHYS</sequence>
<evidence type="ECO:0000256" key="3">
    <source>
        <dbReference type="ARBA" id="ARBA00022833"/>
    </source>
</evidence>
<evidence type="ECO:0000313" key="6">
    <source>
        <dbReference type="Proteomes" id="UP000492821"/>
    </source>
</evidence>
<evidence type="ECO:0000256" key="2">
    <source>
        <dbReference type="ARBA" id="ARBA00022771"/>
    </source>
</evidence>
<dbReference type="WBParaSite" id="Pan_g21274.t1">
    <property type="protein sequence ID" value="Pan_g21274.t1"/>
    <property type="gene ID" value="Pan_g21274"/>
</dbReference>
<evidence type="ECO:0000313" key="7">
    <source>
        <dbReference type="WBParaSite" id="Pan_g21274.t1"/>
    </source>
</evidence>
<dbReference type="PANTHER" id="PTHR47156:SF10">
    <property type="entry name" value="E3 UBIQUITIN-PROTEIN LIGASE TRIM-21-RELATED"/>
    <property type="match status" value="1"/>
</dbReference>
<dbReference type="Gene3D" id="3.30.40.10">
    <property type="entry name" value="Zinc/RING finger domain, C3HC4 (zinc finger)"/>
    <property type="match status" value="1"/>
</dbReference>
<dbReference type="PANTHER" id="PTHR47156">
    <property type="entry name" value="PROTEIN CBG20824"/>
    <property type="match status" value="1"/>
</dbReference>
<dbReference type="InterPro" id="IPR017907">
    <property type="entry name" value="Znf_RING_CS"/>
</dbReference>
<dbReference type="PROSITE" id="PS50089">
    <property type="entry name" value="ZF_RING_2"/>
    <property type="match status" value="1"/>
</dbReference>
<dbReference type="PROSITE" id="PS00518">
    <property type="entry name" value="ZF_RING_1"/>
    <property type="match status" value="1"/>
</dbReference>
<dbReference type="InterPro" id="IPR001841">
    <property type="entry name" value="Znf_RING"/>
</dbReference>
<evidence type="ECO:0000259" key="5">
    <source>
        <dbReference type="PROSITE" id="PS50089"/>
    </source>
</evidence>
<dbReference type="Proteomes" id="UP000492821">
    <property type="component" value="Unassembled WGS sequence"/>
</dbReference>
<proteinExistence type="predicted"/>
<dbReference type="InterPro" id="IPR013083">
    <property type="entry name" value="Znf_RING/FYVE/PHD"/>
</dbReference>
<evidence type="ECO:0000256" key="1">
    <source>
        <dbReference type="ARBA" id="ARBA00022723"/>
    </source>
</evidence>
<accession>A0A7E4VI50</accession>
<dbReference type="InterPro" id="IPR018957">
    <property type="entry name" value="Znf_C3HC4_RING-type"/>
</dbReference>
<evidence type="ECO:0000256" key="4">
    <source>
        <dbReference type="PROSITE-ProRule" id="PRU00175"/>
    </source>
</evidence>
<keyword evidence="1" id="KW-0479">Metal-binding</keyword>
<feature type="domain" description="RING-type" evidence="5">
    <location>
        <begin position="13"/>
        <end position="56"/>
    </location>
</feature>
<dbReference type="Pfam" id="PF00097">
    <property type="entry name" value="zf-C3HC4"/>
    <property type="match status" value="1"/>
</dbReference>
<reference evidence="6" key="1">
    <citation type="journal article" date="2013" name="Genetics">
        <title>The draft genome and transcriptome of Panagrellus redivivus are shaped by the harsh demands of a free-living lifestyle.</title>
        <authorList>
            <person name="Srinivasan J."/>
            <person name="Dillman A.R."/>
            <person name="Macchietto M.G."/>
            <person name="Heikkinen L."/>
            <person name="Lakso M."/>
            <person name="Fracchia K.M."/>
            <person name="Antoshechkin I."/>
            <person name="Mortazavi A."/>
            <person name="Wong G."/>
            <person name="Sternberg P.W."/>
        </authorList>
    </citation>
    <scope>NUCLEOTIDE SEQUENCE [LARGE SCALE GENOMIC DNA]</scope>
    <source>
        <strain evidence="6">MT8872</strain>
    </source>
</reference>
<keyword evidence="2 4" id="KW-0863">Zinc-finger</keyword>
<keyword evidence="3" id="KW-0862">Zinc</keyword>
<name>A0A7E4VI50_PANRE</name>
<keyword evidence="6" id="KW-1185">Reference proteome</keyword>
<organism evidence="6 7">
    <name type="scientific">Panagrellus redivivus</name>
    <name type="common">Microworm</name>
    <dbReference type="NCBI Taxonomy" id="6233"/>
    <lineage>
        <taxon>Eukaryota</taxon>
        <taxon>Metazoa</taxon>
        <taxon>Ecdysozoa</taxon>
        <taxon>Nematoda</taxon>
        <taxon>Chromadorea</taxon>
        <taxon>Rhabditida</taxon>
        <taxon>Tylenchina</taxon>
        <taxon>Panagrolaimomorpha</taxon>
        <taxon>Panagrolaimoidea</taxon>
        <taxon>Panagrolaimidae</taxon>
        <taxon>Panagrellus</taxon>
    </lineage>
</organism>